<dbReference type="Proteomes" id="UP000287972">
    <property type="component" value="Unassembled WGS sequence"/>
</dbReference>
<dbReference type="AlphaFoldDB" id="A0A428S296"/>
<protein>
    <submittedName>
        <fullName evidence="2">Uncharacterized protein</fullName>
    </submittedName>
</protein>
<evidence type="ECO:0000313" key="3">
    <source>
        <dbReference type="Proteomes" id="UP000287972"/>
    </source>
</evidence>
<dbReference type="EMBL" id="NKCL01000077">
    <property type="protein sequence ID" value="RSL83834.1"/>
    <property type="molecule type" value="Genomic_DNA"/>
</dbReference>
<feature type="region of interest" description="Disordered" evidence="1">
    <location>
        <begin position="150"/>
        <end position="198"/>
    </location>
</feature>
<accession>A0A428S296</accession>
<evidence type="ECO:0000256" key="1">
    <source>
        <dbReference type="SAM" id="MobiDB-lite"/>
    </source>
</evidence>
<keyword evidence="3" id="KW-1185">Reference proteome</keyword>
<reference evidence="2 3" key="1">
    <citation type="submission" date="2017-06" db="EMBL/GenBank/DDBJ databases">
        <title>Comparative genomic analysis of Ambrosia Fusariam Clade fungi.</title>
        <authorList>
            <person name="Stajich J.E."/>
            <person name="Carrillo J."/>
            <person name="Kijimoto T."/>
            <person name="Eskalen A."/>
            <person name="O'Donnell K."/>
            <person name="Kasson M."/>
        </authorList>
    </citation>
    <scope>NUCLEOTIDE SEQUENCE [LARGE SCALE GENOMIC DNA]</scope>
    <source>
        <strain evidence="2 3">NRRL62606</strain>
    </source>
</reference>
<organism evidence="2 3">
    <name type="scientific">Fusarium floridanum</name>
    <dbReference type="NCBI Taxonomy" id="1325733"/>
    <lineage>
        <taxon>Eukaryota</taxon>
        <taxon>Fungi</taxon>
        <taxon>Dikarya</taxon>
        <taxon>Ascomycota</taxon>
        <taxon>Pezizomycotina</taxon>
        <taxon>Sordariomycetes</taxon>
        <taxon>Hypocreomycetidae</taxon>
        <taxon>Hypocreales</taxon>
        <taxon>Nectriaceae</taxon>
        <taxon>Fusarium</taxon>
        <taxon>Fusarium solani species complex</taxon>
    </lineage>
</organism>
<gene>
    <name evidence="2" type="ORF">CEP51_004240</name>
</gene>
<evidence type="ECO:0000313" key="2">
    <source>
        <dbReference type="EMBL" id="RSL83834.1"/>
    </source>
</evidence>
<proteinExistence type="predicted"/>
<sequence>MADNSGWYYTEEGSIFHVDNEGHINYIGETCSSPDEGTSPTFGGTMAADTVLADTMLADVPADTVPAVISQNYQPYDQGPNSWPGIALPGYEHQKHAGHNEPHFGGGSQQSCYAVVDYPAANHDVYRDAKNKWGCAGPPDSKYNKDYEKYKKKAQAEANEADDAYKKHANTARRHASGDVKQDSDTLGGKPVETQAWHNEAATLADAAAQACQR</sequence>
<name>A0A428S296_9HYPO</name>
<comment type="caution">
    <text evidence="2">The sequence shown here is derived from an EMBL/GenBank/DDBJ whole genome shotgun (WGS) entry which is preliminary data.</text>
</comment>